<dbReference type="PIRSF" id="PIRSF005902">
    <property type="entry name" value="DNase_TatD"/>
    <property type="match status" value="1"/>
</dbReference>
<keyword evidence="2 4" id="KW-0479">Metal-binding</keyword>
<keyword evidence="6" id="KW-1185">Reference proteome</keyword>
<dbReference type="OrthoDB" id="9775608at2"/>
<feature type="binding site" evidence="4">
    <location>
        <position position="11"/>
    </location>
    <ligand>
        <name>a divalent metal cation</name>
        <dbReference type="ChEBI" id="CHEBI:60240"/>
        <label>1</label>
    </ligand>
</feature>
<name>A0A2V3W3W5_9BACI</name>
<feature type="binding site" evidence="4">
    <location>
        <position position="159"/>
    </location>
    <ligand>
        <name>a divalent metal cation</name>
        <dbReference type="ChEBI" id="CHEBI:60240"/>
        <label>2</label>
    </ligand>
</feature>
<feature type="binding site" evidence="4">
    <location>
        <position position="207"/>
    </location>
    <ligand>
        <name>a divalent metal cation</name>
        <dbReference type="ChEBI" id="CHEBI:60240"/>
        <label>1</label>
    </ligand>
</feature>
<dbReference type="RefSeq" id="WP_110395192.1">
    <property type="nucleotide sequence ID" value="NZ_JBHUHB010000001.1"/>
</dbReference>
<dbReference type="PANTHER" id="PTHR46317">
    <property type="entry name" value="HYDROLASE OF PHP SUPERFAMILY-RELATED PROTEIN"/>
    <property type="match status" value="1"/>
</dbReference>
<dbReference type="AlphaFoldDB" id="A0A2V3W3W5"/>
<dbReference type="InterPro" id="IPR018228">
    <property type="entry name" value="DNase_TatD-rel_CS"/>
</dbReference>
<protein>
    <submittedName>
        <fullName evidence="5">TatD DNase family protein</fullName>
    </submittedName>
</protein>
<gene>
    <name evidence="5" type="ORF">DFR56_10611</name>
</gene>
<evidence type="ECO:0000313" key="5">
    <source>
        <dbReference type="EMBL" id="PXW86945.1"/>
    </source>
</evidence>
<evidence type="ECO:0000256" key="3">
    <source>
        <dbReference type="ARBA" id="ARBA00022801"/>
    </source>
</evidence>
<dbReference type="PROSITE" id="PS01137">
    <property type="entry name" value="TATD_1"/>
    <property type="match status" value="1"/>
</dbReference>
<feature type="binding site" evidence="4">
    <location>
        <position position="95"/>
    </location>
    <ligand>
        <name>a divalent metal cation</name>
        <dbReference type="ChEBI" id="CHEBI:60240"/>
        <label>1</label>
    </ligand>
</feature>
<keyword evidence="3" id="KW-0378">Hydrolase</keyword>
<dbReference type="Proteomes" id="UP000247978">
    <property type="component" value="Unassembled WGS sequence"/>
</dbReference>
<evidence type="ECO:0000256" key="1">
    <source>
        <dbReference type="ARBA" id="ARBA00009275"/>
    </source>
</evidence>
<organism evidence="5 6">
    <name type="scientific">Pseudogracilibacillus auburnensis</name>
    <dbReference type="NCBI Taxonomy" id="1494959"/>
    <lineage>
        <taxon>Bacteria</taxon>
        <taxon>Bacillati</taxon>
        <taxon>Bacillota</taxon>
        <taxon>Bacilli</taxon>
        <taxon>Bacillales</taxon>
        <taxon>Bacillaceae</taxon>
        <taxon>Pseudogracilibacillus</taxon>
    </lineage>
</organism>
<feature type="binding site" evidence="4">
    <location>
        <position position="135"/>
    </location>
    <ligand>
        <name>a divalent metal cation</name>
        <dbReference type="ChEBI" id="CHEBI:60240"/>
        <label>2</label>
    </ligand>
</feature>
<dbReference type="CDD" id="cd01310">
    <property type="entry name" value="TatD_DNAse"/>
    <property type="match status" value="1"/>
</dbReference>
<accession>A0A2V3W3W5</accession>
<comment type="similarity">
    <text evidence="1">Belongs to the metallo-dependent hydrolases superfamily. TatD-type hydrolase family.</text>
</comment>
<dbReference type="InterPro" id="IPR001130">
    <property type="entry name" value="TatD-like"/>
</dbReference>
<dbReference type="PANTHER" id="PTHR46317:SF1">
    <property type="entry name" value="HYDROLASE, TATD FAMILY"/>
    <property type="match status" value="1"/>
</dbReference>
<sequence length="254" mass="29598">MPFPIIDAHIHLDQYSQIDQTKIIKELIHYHIKALIAVSTNLASAKQIKSLALAHKEVKPVYGYHPEQELPSEQELQQLINFLEEQKETMVAIGEVGLPYYLRQENSLLKVEPYIELLECFIIQAKNFQKPLVLHAVYGDAPIVCDLLEKHSVKLAHFHWFKGDKKTIERMVANGYCISVTPDILYKERTRNLVAVYPLHLIMVETDGPWQFSKEKTHPKMIHFTMREIAKIKKLPIKEVYETIFTTTERFYSL</sequence>
<evidence type="ECO:0000256" key="4">
    <source>
        <dbReference type="PIRSR" id="PIRSR005902-1"/>
    </source>
</evidence>
<evidence type="ECO:0000313" key="6">
    <source>
        <dbReference type="Proteomes" id="UP000247978"/>
    </source>
</evidence>
<dbReference type="Pfam" id="PF01026">
    <property type="entry name" value="TatD_DNase"/>
    <property type="match status" value="1"/>
</dbReference>
<dbReference type="InterPro" id="IPR032466">
    <property type="entry name" value="Metal_Hydrolase"/>
</dbReference>
<dbReference type="EMBL" id="QJJQ01000006">
    <property type="protein sequence ID" value="PXW86945.1"/>
    <property type="molecule type" value="Genomic_DNA"/>
</dbReference>
<dbReference type="Gene3D" id="3.20.20.140">
    <property type="entry name" value="Metal-dependent hydrolases"/>
    <property type="match status" value="1"/>
</dbReference>
<evidence type="ECO:0000256" key="2">
    <source>
        <dbReference type="ARBA" id="ARBA00022723"/>
    </source>
</evidence>
<dbReference type="SUPFAM" id="SSF51556">
    <property type="entry name" value="Metallo-dependent hydrolases"/>
    <property type="match status" value="1"/>
</dbReference>
<proteinExistence type="inferred from homology"/>
<dbReference type="GO" id="GO:0046872">
    <property type="term" value="F:metal ion binding"/>
    <property type="evidence" value="ECO:0007669"/>
    <property type="project" value="UniProtKB-KW"/>
</dbReference>
<comment type="caution">
    <text evidence="5">The sequence shown here is derived from an EMBL/GenBank/DDBJ whole genome shotgun (WGS) entry which is preliminary data.</text>
</comment>
<feature type="binding site" evidence="4">
    <location>
        <position position="9"/>
    </location>
    <ligand>
        <name>a divalent metal cation</name>
        <dbReference type="ChEBI" id="CHEBI:60240"/>
        <label>1</label>
    </ligand>
</feature>
<reference evidence="5 6" key="1">
    <citation type="submission" date="2018-05" db="EMBL/GenBank/DDBJ databases">
        <title>Genomic Encyclopedia of Type Strains, Phase IV (KMG-IV): sequencing the most valuable type-strain genomes for metagenomic binning, comparative biology and taxonomic classification.</title>
        <authorList>
            <person name="Goeker M."/>
        </authorList>
    </citation>
    <scope>NUCLEOTIDE SEQUENCE [LARGE SCALE GENOMIC DNA]</scope>
    <source>
        <strain evidence="5 6">DSM 28556</strain>
    </source>
</reference>
<dbReference type="GO" id="GO:0016788">
    <property type="term" value="F:hydrolase activity, acting on ester bonds"/>
    <property type="evidence" value="ECO:0007669"/>
    <property type="project" value="InterPro"/>
</dbReference>